<feature type="compositionally biased region" description="Polar residues" evidence="7">
    <location>
        <begin position="785"/>
        <end position="815"/>
    </location>
</feature>
<dbReference type="InterPro" id="IPR001060">
    <property type="entry name" value="FCH_dom"/>
</dbReference>
<evidence type="ECO:0000313" key="12">
    <source>
        <dbReference type="Proteomes" id="UP001558652"/>
    </source>
</evidence>
<dbReference type="Gene3D" id="1.20.1270.60">
    <property type="entry name" value="Arfaptin homology (AH) domain/BAR domain"/>
    <property type="match status" value="1"/>
</dbReference>
<comment type="caution">
    <text evidence="11">The sequence shown here is derived from an EMBL/GenBank/DDBJ whole genome shotgun (WGS) entry which is preliminary data.</text>
</comment>
<evidence type="ECO:0000259" key="9">
    <source>
        <dbReference type="PROSITE" id="PS50238"/>
    </source>
</evidence>
<gene>
    <name evidence="11" type="ORF">AAG570_012684</name>
</gene>
<dbReference type="PANTHER" id="PTHR14166">
    <property type="entry name" value="SLIT-ROBO RHO GTPASE ACTIVATING PROTEIN"/>
    <property type="match status" value="1"/>
</dbReference>
<dbReference type="SMART" id="SM00324">
    <property type="entry name" value="RhoGAP"/>
    <property type="match status" value="1"/>
</dbReference>
<dbReference type="Proteomes" id="UP001558652">
    <property type="component" value="Unassembled WGS sequence"/>
</dbReference>
<accession>A0ABD0YEK0</accession>
<feature type="domain" description="SH3" evidence="8">
    <location>
        <begin position="699"/>
        <end position="758"/>
    </location>
</feature>
<keyword evidence="3 5" id="KW-0175">Coiled coil</keyword>
<evidence type="ECO:0000259" key="8">
    <source>
        <dbReference type="PROSITE" id="PS50002"/>
    </source>
</evidence>
<dbReference type="PROSITE" id="PS50002">
    <property type="entry name" value="SH3"/>
    <property type="match status" value="1"/>
</dbReference>
<dbReference type="InterPro" id="IPR008936">
    <property type="entry name" value="Rho_GTPase_activation_prot"/>
</dbReference>
<reference evidence="11 12" key="1">
    <citation type="submission" date="2024-07" db="EMBL/GenBank/DDBJ databases">
        <title>Chromosome-level genome assembly of the water stick insect Ranatra chinensis (Heteroptera: Nepidae).</title>
        <authorList>
            <person name="Liu X."/>
        </authorList>
    </citation>
    <scope>NUCLEOTIDE SEQUENCE [LARGE SCALE GENOMIC DNA]</scope>
    <source>
        <strain evidence="11">Cailab_2021Rc</strain>
        <tissue evidence="11">Muscle</tissue>
    </source>
</reference>
<dbReference type="InterPro" id="IPR031160">
    <property type="entry name" value="F_BAR_dom"/>
</dbReference>
<evidence type="ECO:0000256" key="7">
    <source>
        <dbReference type="SAM" id="MobiDB-lite"/>
    </source>
</evidence>
<evidence type="ECO:0000256" key="5">
    <source>
        <dbReference type="PROSITE-ProRule" id="PRU01077"/>
    </source>
</evidence>
<dbReference type="InterPro" id="IPR001452">
    <property type="entry name" value="SH3_domain"/>
</dbReference>
<evidence type="ECO:0000256" key="3">
    <source>
        <dbReference type="ARBA" id="ARBA00023054"/>
    </source>
</evidence>
<dbReference type="InterPro" id="IPR027267">
    <property type="entry name" value="AH/BAR_dom_sf"/>
</dbReference>
<dbReference type="CDD" id="cd04383">
    <property type="entry name" value="RhoGAP_srGAP"/>
    <property type="match status" value="1"/>
</dbReference>
<dbReference type="SMART" id="SM00326">
    <property type="entry name" value="SH3"/>
    <property type="match status" value="1"/>
</dbReference>
<dbReference type="FunFam" id="1.20.1270.60:FF:000094">
    <property type="entry name" value="SLIT-ROBO Rho GTPase-activating 2 protein"/>
    <property type="match status" value="1"/>
</dbReference>
<feature type="region of interest" description="Disordered" evidence="7">
    <location>
        <begin position="932"/>
        <end position="962"/>
    </location>
</feature>
<name>A0ABD0YEK0_9HEMI</name>
<sequence>MFLDIRIQLTEQLRCLDTRMETQVAIVSELQDFFRRRAEVELDYSKSLDKLVKSLQLRHKEHRQKREQWSLFSSYSCWQQLVTQTRNLSKDHAALSEIYSVHIVSKLSQVIEDIQRIYRRCREIGYDMHDEILRVLHELHTALKTYQTYQGECRQAETKLRMAEAQRHKIEQGIPKEKLDRSKKFRMIEKEVQKRKNKYFDAKLKAVKARIEYALCIEATNTTLHKYYVDDISDLIDCMDLGFHHCMSRALLMHITSEEGRQRSIQSSIDSLNAAIAGLDSRLDKQRFLEFNHTAFMIPKKLEFQGKKDEVKPELKKLLFADMGIRLYQMKNRIDSIRAESDEVWKTLETAEGTLLQMLTSKDYDCSQYFGENAIPTCKPPETVSIKIRADRHETEEFYLSKLRDFMLGTSRIARLDAKYDHMRNTLMELSSSPLEPVSSTAAIKPPRRKRIGRLNTTTQPKLFGGSLEEYIESTNQEIPLIIKSCVRLINLYGLHHQGIFRVSGSQVEINNFRDAFERGEDPLADITDASDMNSVAGVLKLYLRELREPLFPIIYFEQFMELAQLESKQEFVIKMKDLIQSLPRSVIIVMRYLFSFLNHLSEYSDENMMDPYNLAICFGPTLVPVPEDRDQVQYQNQVNELIKNIILFHDEIFPTDIGGVMYEKFISREPDDNDVGDSPSEHIHEDLDSEVYPSEDECDCVEATAQFDFTARSDRELSLAKGDAVTLYNQVSCDWWRGAVSGKEGLVPDKYISIKIKDEGGDKGEKWELDGEIDNGKDNDQRRASTSNDSVLSDTSNTSPISAPSWLPQQQSLDSGKESVSEELISEVGEVVEIKVEEKIRKTHWKSQSVGEVTNDGELPGSFSQNRELWQRRAASHTTLTNTSKEWDIKHIHTPDLVMDLPMNSEAEKVDSPGPESPDMTTAAERFAKQNQCTLKKNTKASKPESEITPPLQPKPPLKAKPQIMKKPVILTHSPQVVRKDIVPKQ</sequence>
<dbReference type="Gene3D" id="1.10.555.10">
    <property type="entry name" value="Rho GTPase activation protein"/>
    <property type="match status" value="1"/>
</dbReference>
<feature type="compositionally biased region" description="Basic and acidic residues" evidence="7">
    <location>
        <begin position="764"/>
        <end position="784"/>
    </location>
</feature>
<feature type="domain" description="F-BAR" evidence="10">
    <location>
        <begin position="1"/>
        <end position="284"/>
    </location>
</feature>
<feature type="region of interest" description="Disordered" evidence="7">
    <location>
        <begin position="764"/>
        <end position="823"/>
    </location>
</feature>
<dbReference type="CDD" id="cd11809">
    <property type="entry name" value="SH3_srGAP"/>
    <property type="match status" value="1"/>
</dbReference>
<dbReference type="SUPFAM" id="SSF50044">
    <property type="entry name" value="SH3-domain"/>
    <property type="match status" value="1"/>
</dbReference>
<keyword evidence="1 4" id="KW-0728">SH3 domain</keyword>
<feature type="domain" description="Rho-GAP" evidence="9">
    <location>
        <begin position="466"/>
        <end position="654"/>
    </location>
</feature>
<dbReference type="SUPFAM" id="SSF48350">
    <property type="entry name" value="GTPase activation domain, GAP"/>
    <property type="match status" value="1"/>
</dbReference>
<dbReference type="SMART" id="SM00055">
    <property type="entry name" value="FCH"/>
    <property type="match status" value="1"/>
</dbReference>
<dbReference type="Pfam" id="PF00018">
    <property type="entry name" value="SH3_1"/>
    <property type="match status" value="1"/>
</dbReference>
<dbReference type="EMBL" id="JBFDAA010000008">
    <property type="protein sequence ID" value="KAL1129740.1"/>
    <property type="molecule type" value="Genomic_DNA"/>
</dbReference>
<dbReference type="Pfam" id="PF00611">
    <property type="entry name" value="FCH"/>
    <property type="match status" value="1"/>
</dbReference>
<protein>
    <recommendedName>
        <fullName evidence="13">SLIT-ROBO Rho GTPase-activating protein 1</fullName>
    </recommendedName>
</protein>
<dbReference type="InterPro" id="IPR051627">
    <property type="entry name" value="SLIT-ROBO_RhoGAP"/>
</dbReference>
<dbReference type="FunFam" id="1.10.555.10:FF:000026">
    <property type="entry name" value="Rho GTPase activating protein 4"/>
    <property type="match status" value="1"/>
</dbReference>
<evidence type="ECO:0000256" key="1">
    <source>
        <dbReference type="ARBA" id="ARBA00022443"/>
    </source>
</evidence>
<dbReference type="InterPro" id="IPR000198">
    <property type="entry name" value="RhoGAP_dom"/>
</dbReference>
<dbReference type="Pfam" id="PF00620">
    <property type="entry name" value="RhoGAP"/>
    <property type="match status" value="1"/>
</dbReference>
<keyword evidence="12" id="KW-1185">Reference proteome</keyword>
<dbReference type="CDD" id="cd07656">
    <property type="entry name" value="F-BAR_srGAP"/>
    <property type="match status" value="1"/>
</dbReference>
<evidence type="ECO:0000256" key="4">
    <source>
        <dbReference type="PROSITE-ProRule" id="PRU00192"/>
    </source>
</evidence>
<dbReference type="FunFam" id="2.30.30.40:FF:000136">
    <property type="entry name" value="Rho GTPase activating protein 4"/>
    <property type="match status" value="1"/>
</dbReference>
<evidence type="ECO:0000313" key="11">
    <source>
        <dbReference type="EMBL" id="KAL1129740.1"/>
    </source>
</evidence>
<dbReference type="Gene3D" id="2.30.30.40">
    <property type="entry name" value="SH3 Domains"/>
    <property type="match status" value="1"/>
</dbReference>
<feature type="coiled-coil region" evidence="6">
    <location>
        <begin position="146"/>
        <end position="173"/>
    </location>
</feature>
<dbReference type="SUPFAM" id="SSF103657">
    <property type="entry name" value="BAR/IMD domain-like"/>
    <property type="match status" value="1"/>
</dbReference>
<dbReference type="PROSITE" id="PS51741">
    <property type="entry name" value="F_BAR"/>
    <property type="match status" value="1"/>
</dbReference>
<dbReference type="GO" id="GO:0005096">
    <property type="term" value="F:GTPase activator activity"/>
    <property type="evidence" value="ECO:0007669"/>
    <property type="project" value="UniProtKB-KW"/>
</dbReference>
<dbReference type="InterPro" id="IPR036028">
    <property type="entry name" value="SH3-like_dom_sf"/>
</dbReference>
<proteinExistence type="predicted"/>
<evidence type="ECO:0000256" key="6">
    <source>
        <dbReference type="SAM" id="Coils"/>
    </source>
</evidence>
<evidence type="ECO:0000256" key="2">
    <source>
        <dbReference type="ARBA" id="ARBA00022468"/>
    </source>
</evidence>
<dbReference type="PROSITE" id="PS50238">
    <property type="entry name" value="RHOGAP"/>
    <property type="match status" value="1"/>
</dbReference>
<dbReference type="AlphaFoldDB" id="A0ABD0YEK0"/>
<organism evidence="11 12">
    <name type="scientific">Ranatra chinensis</name>
    <dbReference type="NCBI Taxonomy" id="642074"/>
    <lineage>
        <taxon>Eukaryota</taxon>
        <taxon>Metazoa</taxon>
        <taxon>Ecdysozoa</taxon>
        <taxon>Arthropoda</taxon>
        <taxon>Hexapoda</taxon>
        <taxon>Insecta</taxon>
        <taxon>Pterygota</taxon>
        <taxon>Neoptera</taxon>
        <taxon>Paraneoptera</taxon>
        <taxon>Hemiptera</taxon>
        <taxon>Heteroptera</taxon>
        <taxon>Panheteroptera</taxon>
        <taxon>Nepomorpha</taxon>
        <taxon>Nepidae</taxon>
        <taxon>Ranatrinae</taxon>
        <taxon>Ranatra</taxon>
    </lineage>
</organism>
<evidence type="ECO:0000259" key="10">
    <source>
        <dbReference type="PROSITE" id="PS51741"/>
    </source>
</evidence>
<keyword evidence="2" id="KW-0343">GTPase activation</keyword>
<evidence type="ECO:0008006" key="13">
    <source>
        <dbReference type="Google" id="ProtNLM"/>
    </source>
</evidence>